<evidence type="ECO:0000256" key="3">
    <source>
        <dbReference type="HAMAP-Rule" id="MF_01384"/>
    </source>
</evidence>
<protein>
    <recommendedName>
        <fullName evidence="3">Urease accessory protein UreD</fullName>
    </recommendedName>
</protein>
<comment type="caution">
    <text evidence="5">The sequence shown here is derived from an EMBL/GenBank/DDBJ whole genome shotgun (WGS) entry which is preliminary data.</text>
</comment>
<dbReference type="Proteomes" id="UP000070058">
    <property type="component" value="Unassembled WGS sequence"/>
</dbReference>
<dbReference type="GO" id="GO:0016151">
    <property type="term" value="F:nickel cation binding"/>
    <property type="evidence" value="ECO:0007669"/>
    <property type="project" value="UniProtKB-UniRule"/>
</dbReference>
<gene>
    <name evidence="3" type="primary">ureD</name>
    <name evidence="5" type="ORF">AXK11_02275</name>
</gene>
<keyword evidence="3" id="KW-0996">Nickel insertion</keyword>
<dbReference type="Pfam" id="PF01774">
    <property type="entry name" value="UreD"/>
    <property type="match status" value="1"/>
</dbReference>
<comment type="similarity">
    <text evidence="1 3">Belongs to the UreD family.</text>
</comment>
<evidence type="ECO:0000256" key="2">
    <source>
        <dbReference type="ARBA" id="ARBA00023186"/>
    </source>
</evidence>
<evidence type="ECO:0000256" key="4">
    <source>
        <dbReference type="SAM" id="MobiDB-lite"/>
    </source>
</evidence>
<dbReference type="AlphaFoldDB" id="A0A139SSV7"/>
<evidence type="ECO:0000256" key="1">
    <source>
        <dbReference type="ARBA" id="ARBA00007177"/>
    </source>
</evidence>
<dbReference type="PANTHER" id="PTHR33643:SF1">
    <property type="entry name" value="UREASE ACCESSORY PROTEIN D"/>
    <property type="match status" value="1"/>
</dbReference>
<sequence>MPTNFFSRPLQSRDSGWRARLGLEFVRRGARSVLVRNRHVGPLRLQKPLYPEGEAVCHAIVLHPPAGIVGGDSLEIAVDVGAGAHALLTTPGAGKWYRSAGQEKQRESPPAPQVPRAPSAPRAPLAALVQTIRVAADALCEWLPQESLVFDGAVGTQTTEVELAPGAHFIGLEMLCFGRTASGERFARGDFSMSTRIGCGARLLWRERGRVTGSSPLLDSPVGLGGAPVAGTLCVIGPRVGESLRDACCAIAPELGAGAVTLLPGGVLLARWLGPVCEPGRAWFTRLWAVVRPALSGRPALIPRIWNT</sequence>
<reference evidence="6" key="1">
    <citation type="submission" date="2016-02" db="EMBL/GenBank/DDBJ databases">
        <authorList>
            <person name="Sanders J.G."/>
            <person name="Lin J.Y."/>
            <person name="Wertz J.T."/>
            <person name="Russell J.A."/>
            <person name="Moreau C.S."/>
            <person name="Powell S."/>
        </authorList>
    </citation>
    <scope>NUCLEOTIDE SEQUENCE [LARGE SCALE GENOMIC DNA]</scope>
    <source>
        <strain evidence="6">CAG34</strain>
    </source>
</reference>
<comment type="subcellular location">
    <subcellularLocation>
        <location evidence="3">Cytoplasm</location>
    </subcellularLocation>
</comment>
<name>A0A139SSV7_9BACT</name>
<dbReference type="InterPro" id="IPR002669">
    <property type="entry name" value="UreD"/>
</dbReference>
<comment type="subunit">
    <text evidence="3">UreD, UreF and UreG form a complex that acts as a GTP-hydrolysis-dependent molecular chaperone, activating the urease apoprotein by helping to assemble the nickel containing metallocenter of UreC. The UreE protein probably delivers the nickel.</text>
</comment>
<keyword evidence="2 3" id="KW-0143">Chaperone</keyword>
<dbReference type="STRING" id="1548207.AXK11_02275"/>
<keyword evidence="6" id="KW-1185">Reference proteome</keyword>
<dbReference type="EMBL" id="LSZQ01000014">
    <property type="protein sequence ID" value="KXU37540.1"/>
    <property type="molecule type" value="Genomic_DNA"/>
</dbReference>
<dbReference type="HAMAP" id="MF_01384">
    <property type="entry name" value="UreD"/>
    <property type="match status" value="1"/>
</dbReference>
<comment type="function">
    <text evidence="3">Required for maturation of urease via the functional incorporation of the urease nickel metallocenter.</text>
</comment>
<dbReference type="OrthoDB" id="5328682at2"/>
<evidence type="ECO:0000313" key="5">
    <source>
        <dbReference type="EMBL" id="KXU37540.1"/>
    </source>
</evidence>
<dbReference type="GO" id="GO:0005737">
    <property type="term" value="C:cytoplasm"/>
    <property type="evidence" value="ECO:0007669"/>
    <property type="project" value="UniProtKB-SubCell"/>
</dbReference>
<dbReference type="RefSeq" id="WP_068628842.1">
    <property type="nucleotide sequence ID" value="NZ_LSZQ01000014.1"/>
</dbReference>
<feature type="region of interest" description="Disordered" evidence="4">
    <location>
        <begin position="98"/>
        <end position="119"/>
    </location>
</feature>
<dbReference type="PANTHER" id="PTHR33643">
    <property type="entry name" value="UREASE ACCESSORY PROTEIN D"/>
    <property type="match status" value="1"/>
</dbReference>
<organism evidence="5 6">
    <name type="scientific">Cephaloticoccus primus</name>
    <dbReference type="NCBI Taxonomy" id="1548207"/>
    <lineage>
        <taxon>Bacteria</taxon>
        <taxon>Pseudomonadati</taxon>
        <taxon>Verrucomicrobiota</taxon>
        <taxon>Opitutia</taxon>
        <taxon>Opitutales</taxon>
        <taxon>Opitutaceae</taxon>
        <taxon>Cephaloticoccus</taxon>
    </lineage>
</organism>
<proteinExistence type="inferred from homology"/>
<evidence type="ECO:0000313" key="6">
    <source>
        <dbReference type="Proteomes" id="UP000070058"/>
    </source>
</evidence>
<keyword evidence="3" id="KW-0963">Cytoplasm</keyword>
<accession>A0A139SSV7</accession>